<protein>
    <recommendedName>
        <fullName evidence="4">AB hydrolase-1 domain-containing protein</fullName>
    </recommendedName>
</protein>
<name>A0AAV1X0A8_LUPLU</name>
<dbReference type="PROSITE" id="PS51375">
    <property type="entry name" value="PPR"/>
    <property type="match status" value="4"/>
</dbReference>
<keyword evidence="6" id="KW-1185">Reference proteome</keyword>
<feature type="compositionally biased region" description="Basic and acidic residues" evidence="3">
    <location>
        <begin position="9"/>
        <end position="18"/>
    </location>
</feature>
<comment type="caution">
    <text evidence="5">The sequence shown here is derived from an EMBL/GenBank/DDBJ whole genome shotgun (WGS) entry which is preliminary data.</text>
</comment>
<dbReference type="Pfam" id="PF01535">
    <property type="entry name" value="PPR"/>
    <property type="match status" value="4"/>
</dbReference>
<dbReference type="Pfam" id="PF12697">
    <property type="entry name" value="Abhydrolase_6"/>
    <property type="match status" value="1"/>
</dbReference>
<evidence type="ECO:0000313" key="6">
    <source>
        <dbReference type="Proteomes" id="UP001497480"/>
    </source>
</evidence>
<dbReference type="FunFam" id="1.25.40.10:FF:000344">
    <property type="entry name" value="Pentatricopeptide repeat-containing protein"/>
    <property type="match status" value="1"/>
</dbReference>
<feature type="repeat" description="PPR" evidence="2">
    <location>
        <begin position="624"/>
        <end position="658"/>
    </location>
</feature>
<evidence type="ECO:0000259" key="4">
    <source>
        <dbReference type="Pfam" id="PF12697"/>
    </source>
</evidence>
<feature type="region of interest" description="Disordered" evidence="3">
    <location>
        <begin position="56"/>
        <end position="75"/>
    </location>
</feature>
<dbReference type="FunFam" id="1.25.40.10:FF:000348">
    <property type="entry name" value="Pentatricopeptide repeat-containing protein chloroplastic"/>
    <property type="match status" value="1"/>
</dbReference>
<dbReference type="EMBL" id="CAXHTB010000011">
    <property type="protein sequence ID" value="CAL0314588.1"/>
    <property type="molecule type" value="Genomic_DNA"/>
</dbReference>
<reference evidence="5 6" key="1">
    <citation type="submission" date="2024-03" db="EMBL/GenBank/DDBJ databases">
        <authorList>
            <person name="Martinez-Hernandez J."/>
        </authorList>
    </citation>
    <scope>NUCLEOTIDE SEQUENCE [LARGE SCALE GENOMIC DNA]</scope>
</reference>
<dbReference type="InterPro" id="IPR000073">
    <property type="entry name" value="AB_hydrolase_1"/>
</dbReference>
<feature type="repeat" description="PPR" evidence="2">
    <location>
        <begin position="521"/>
        <end position="555"/>
    </location>
</feature>
<evidence type="ECO:0000313" key="5">
    <source>
        <dbReference type="EMBL" id="CAL0314588.1"/>
    </source>
</evidence>
<evidence type="ECO:0000256" key="2">
    <source>
        <dbReference type="PROSITE-ProRule" id="PRU00708"/>
    </source>
</evidence>
<feature type="domain" description="AB hydrolase-1" evidence="4">
    <location>
        <begin position="95"/>
        <end position="305"/>
    </location>
</feature>
<dbReference type="SUPFAM" id="SSF53474">
    <property type="entry name" value="alpha/beta-Hydrolases"/>
    <property type="match status" value="1"/>
</dbReference>
<dbReference type="Gene3D" id="1.25.40.10">
    <property type="entry name" value="Tetratricopeptide repeat domain"/>
    <property type="match status" value="3"/>
</dbReference>
<dbReference type="Proteomes" id="UP001497480">
    <property type="component" value="Unassembled WGS sequence"/>
</dbReference>
<dbReference type="NCBIfam" id="TIGR00756">
    <property type="entry name" value="PPR"/>
    <property type="match status" value="6"/>
</dbReference>
<feature type="repeat" description="PPR" evidence="2">
    <location>
        <begin position="593"/>
        <end position="623"/>
    </location>
</feature>
<dbReference type="InterPro" id="IPR046960">
    <property type="entry name" value="PPR_At4g14850-like_plant"/>
</dbReference>
<dbReference type="Gene3D" id="3.40.50.1820">
    <property type="entry name" value="alpha/beta hydrolase"/>
    <property type="match status" value="1"/>
</dbReference>
<proteinExistence type="predicted"/>
<keyword evidence="1" id="KW-0677">Repeat</keyword>
<dbReference type="PANTHER" id="PTHR47926:SF387">
    <property type="entry name" value="PENTATRICOPEPTIDE REPEAT-CONTAINING PROTEIN"/>
    <property type="match status" value="1"/>
</dbReference>
<dbReference type="PANTHER" id="PTHR47926">
    <property type="entry name" value="PENTATRICOPEPTIDE REPEAT-CONTAINING PROTEIN"/>
    <property type="match status" value="1"/>
</dbReference>
<dbReference type="InterPro" id="IPR046848">
    <property type="entry name" value="E_motif"/>
</dbReference>
<organism evidence="5 6">
    <name type="scientific">Lupinus luteus</name>
    <name type="common">European yellow lupine</name>
    <dbReference type="NCBI Taxonomy" id="3873"/>
    <lineage>
        <taxon>Eukaryota</taxon>
        <taxon>Viridiplantae</taxon>
        <taxon>Streptophyta</taxon>
        <taxon>Embryophyta</taxon>
        <taxon>Tracheophyta</taxon>
        <taxon>Spermatophyta</taxon>
        <taxon>Magnoliopsida</taxon>
        <taxon>eudicotyledons</taxon>
        <taxon>Gunneridae</taxon>
        <taxon>Pentapetalae</taxon>
        <taxon>rosids</taxon>
        <taxon>fabids</taxon>
        <taxon>Fabales</taxon>
        <taxon>Fabaceae</taxon>
        <taxon>Papilionoideae</taxon>
        <taxon>50 kb inversion clade</taxon>
        <taxon>genistoids sensu lato</taxon>
        <taxon>core genistoids</taxon>
        <taxon>Genisteae</taxon>
        <taxon>Lupinus</taxon>
    </lineage>
</organism>
<accession>A0AAV1X0A8</accession>
<dbReference type="AlphaFoldDB" id="A0AAV1X0A8"/>
<sequence>MGNGFTCMTKKESKDVGSRSKRLGRSQRKLVAEEDLHLQALSMALQQHQLSQRFEASTSRRIGSTSSRRRNLSESFSANNKKVPEFLENIKTKKFVLIHGEGFGAWCWYKTVALLEEAGLLPVALDLAGSGIDLTDPNSVTTLAEYSKPLIDYLENIPEDEKVVLVGHSIGGACISYALEHYSEKISKAVFLSATMVTNGQRPFDVFHELGSAERFMQESKFLIHGNGKEEPPTGFMFEKEMMKGLYFNQSPSKDVALAMVSMRPSPVGPIMEKLSLSHDKYGTGRRFYIQTLDDHALSPDVQEKNDEMIKVLVAERHSCVRTLQSSNPKVQLFESRKCNSCSWKWKSKSNVVITNPTLLIMESCSDMQELKQIQGHMTVTGLISHTYPVSRVLAFCALSNKGDFNHARLLFHNIHNPNTYIWNTMIRGSLHSNIPTIAFSFFLHMIRLHAPMDCRTFVFALKACHNFKGVSQGESLHSVLLKMGFHSELLLLNGLIHFYAAHPRSLNNARKVFDQCSHKDVVTWTTMIDGYAALHCSDAAMELFNLMLMTGVEPNEVTFIAVLKACSQKGDLQMGKSIHENIEKSSKSMRCSLSLHNALLDMYVKCGCLTSAVELFDRMETRDVYSWTSLVNGYAKCGDLESARSFFDRTPQKNAVSWSAMIAGYSQNNKPKESLKLFHEMIGAAMVMVEHTLVSVLSACGQLSYLSLGHWIYEYFVNGKRMHLSVTLGNAVIDMYAKCGSIDAAAQVFSSMSDRNLISWNSMIAGYASNGQAKQAVSLFDQMRYMRFKPDDITFVSLLTACSHGGLILEGQDYFDSMEMNYGIKPKREHYACMIDLLGRNGLLEEAYVLITNMPMQPSEAAWGSLLNACRMHGNVELAKLSACNLLSLDPDDSGIYVLLANICANERKWADVKRVRSLMREKGVKKIPGHSLIEIGGEFKEFLVADESHPQSEEIFKVLDQMFILSKLEDFDCEV</sequence>
<dbReference type="Pfam" id="PF13041">
    <property type="entry name" value="PPR_2"/>
    <property type="match status" value="2"/>
</dbReference>
<feature type="repeat" description="PPR" evidence="2">
    <location>
        <begin position="757"/>
        <end position="791"/>
    </location>
</feature>
<feature type="region of interest" description="Disordered" evidence="3">
    <location>
        <begin position="1"/>
        <end position="26"/>
    </location>
</feature>
<dbReference type="GO" id="GO:0009451">
    <property type="term" value="P:RNA modification"/>
    <property type="evidence" value="ECO:0007669"/>
    <property type="project" value="InterPro"/>
</dbReference>
<dbReference type="Pfam" id="PF20431">
    <property type="entry name" value="E_motif"/>
    <property type="match status" value="1"/>
</dbReference>
<evidence type="ECO:0000256" key="3">
    <source>
        <dbReference type="SAM" id="MobiDB-lite"/>
    </source>
</evidence>
<dbReference type="InterPro" id="IPR002885">
    <property type="entry name" value="PPR_rpt"/>
</dbReference>
<dbReference type="FunFam" id="1.25.40.10:FF:000184">
    <property type="entry name" value="Pentatricopeptide repeat-containing protein, chloroplastic"/>
    <property type="match status" value="1"/>
</dbReference>
<evidence type="ECO:0000256" key="1">
    <source>
        <dbReference type="ARBA" id="ARBA00022737"/>
    </source>
</evidence>
<gene>
    <name evidence="5" type="ORF">LLUT_LOCUS15648</name>
</gene>
<feature type="compositionally biased region" description="Low complexity" evidence="3">
    <location>
        <begin position="57"/>
        <end position="66"/>
    </location>
</feature>
<dbReference type="GO" id="GO:0003723">
    <property type="term" value="F:RNA binding"/>
    <property type="evidence" value="ECO:0007669"/>
    <property type="project" value="InterPro"/>
</dbReference>
<dbReference type="InterPro" id="IPR011990">
    <property type="entry name" value="TPR-like_helical_dom_sf"/>
</dbReference>
<dbReference type="InterPro" id="IPR029058">
    <property type="entry name" value="AB_hydrolase_fold"/>
</dbReference>